<sequence length="826" mass="91189">MSAAWTGCQALESTVPWERTAAQHDEVSDWIRHHASKFFQSLSPSPSFRTHALKDLSSHARLYSLSRGDVLCVQNESSDNVYIVYSGAFDIFFNSNSRVRRKQGTVVGRNLSSQSEESPKTSPRSAPPGSELFDEMDMSAADAPSSPSALDHEKDFGSKFATFHTVGDFFGESDVTNDNSVYPFTAIAESAHSLEAEILLNQQANGATEKGARITVTQTMRRKHEELKSNNKPRVIAIPREACDIYLKAVKGEEGSGSSRIFRMWDRVNLLKASHMFKTWSANALYLLAMSSEEKQYTTQPIVQREKKIPPILYFIMEGEVNFCLVDDGNKARTTLMSYSTLSYFGDFGKVARDAEASALEEHFKRESEDMKPQTIRRQTSVKRQASSTFVKPNAFNKKISFKKMGSTRTAGLSPKLNSTRSISMKDTHERSMSMKRGMGDDVNSGRVSPADADSGSGVAKKFISGKFVSTQSKKSPGEIIDQSNSMVKVKKVGNAAPVSLSPTQSSIPGTINEPQEDSVGDSGKERANSTRGVNRLVLSNFLIAPSGGSCRLLAINSDVFSQVSKYISQSNLWMVLDYMTERVKSHSQWLDTQLHLQEREKEKGKANLAVTQMAIGEQLWVKQSSFITCDRCNNLNCYAMKASCARKKDAGMSKAAKSLDAQGIRFKVTNSSKGTGKARLEGLKPNDGGPAEEGEDNRRQRVQRNSLKKDEEEAMLQAAKDARMSQRTTKEPPRRSKRRGSIEVLFNMFKPGGSKSPTNAKGKNNKSKGEGRESSVHEIDRQLTIRKTLKDKRNTGIGGANKKGRRSSIGSIKASLSKALGFSMD</sequence>
<dbReference type="EMBL" id="BRXW01000665">
    <property type="protein sequence ID" value="GMH73057.1"/>
    <property type="molecule type" value="Genomic_DNA"/>
</dbReference>
<evidence type="ECO:0000256" key="1">
    <source>
        <dbReference type="SAM" id="MobiDB-lite"/>
    </source>
</evidence>
<feature type="region of interest" description="Disordered" evidence="1">
    <location>
        <begin position="104"/>
        <end position="133"/>
    </location>
</feature>
<feature type="compositionally biased region" description="Basic and acidic residues" evidence="1">
    <location>
        <begin position="721"/>
        <end position="735"/>
    </location>
</feature>
<feature type="domain" description="Cyclic nucleotide-binding" evidence="2">
    <location>
        <begin position="276"/>
        <end position="359"/>
    </location>
</feature>
<feature type="region of interest" description="Disordered" evidence="1">
    <location>
        <begin position="498"/>
        <end position="530"/>
    </location>
</feature>
<feature type="region of interest" description="Disordered" evidence="1">
    <location>
        <begin position="671"/>
        <end position="826"/>
    </location>
</feature>
<feature type="compositionally biased region" description="Polar residues" evidence="1">
    <location>
        <begin position="110"/>
        <end position="124"/>
    </location>
</feature>
<evidence type="ECO:0000313" key="3">
    <source>
        <dbReference type="EMBL" id="GMH73057.1"/>
    </source>
</evidence>
<feature type="compositionally biased region" description="Polar residues" evidence="1">
    <location>
        <begin position="376"/>
        <end position="388"/>
    </location>
</feature>
<name>A0A9W7APD1_9STRA</name>
<dbReference type="PANTHER" id="PTHR23011:SF28">
    <property type="entry name" value="CYCLIC NUCLEOTIDE-BINDING DOMAIN CONTAINING PROTEIN"/>
    <property type="match status" value="1"/>
</dbReference>
<proteinExistence type="predicted"/>
<evidence type="ECO:0000259" key="2">
    <source>
        <dbReference type="PROSITE" id="PS50042"/>
    </source>
</evidence>
<evidence type="ECO:0000313" key="4">
    <source>
        <dbReference type="Proteomes" id="UP001165122"/>
    </source>
</evidence>
<dbReference type="PROSITE" id="PS50042">
    <property type="entry name" value="CNMP_BINDING_3"/>
    <property type="match status" value="2"/>
</dbReference>
<feature type="domain" description="Cyclic nucleotide-binding" evidence="2">
    <location>
        <begin position="63"/>
        <end position="126"/>
    </location>
</feature>
<dbReference type="PANTHER" id="PTHR23011">
    <property type="entry name" value="CYCLIC NUCLEOTIDE-BINDING DOMAIN CONTAINING PROTEIN"/>
    <property type="match status" value="1"/>
</dbReference>
<dbReference type="InterPro" id="IPR000595">
    <property type="entry name" value="cNMP-bd_dom"/>
</dbReference>
<feature type="region of interest" description="Disordered" evidence="1">
    <location>
        <begin position="427"/>
        <end position="456"/>
    </location>
</feature>
<dbReference type="SUPFAM" id="SSF51206">
    <property type="entry name" value="cAMP-binding domain-like"/>
    <property type="match status" value="2"/>
</dbReference>
<accession>A0A9W7APD1</accession>
<feature type="compositionally biased region" description="Polar residues" evidence="1">
    <location>
        <begin position="501"/>
        <end position="514"/>
    </location>
</feature>
<comment type="caution">
    <text evidence="3">The sequence shown here is derived from an EMBL/GenBank/DDBJ whole genome shotgun (WGS) entry which is preliminary data.</text>
</comment>
<dbReference type="Proteomes" id="UP001165122">
    <property type="component" value="Unassembled WGS sequence"/>
</dbReference>
<feature type="compositionally biased region" description="Basic and acidic residues" evidence="1">
    <location>
        <begin position="768"/>
        <end position="784"/>
    </location>
</feature>
<organism evidence="3 4">
    <name type="scientific">Triparma laevis f. longispina</name>
    <dbReference type="NCBI Taxonomy" id="1714387"/>
    <lineage>
        <taxon>Eukaryota</taxon>
        <taxon>Sar</taxon>
        <taxon>Stramenopiles</taxon>
        <taxon>Ochrophyta</taxon>
        <taxon>Bolidophyceae</taxon>
        <taxon>Parmales</taxon>
        <taxon>Triparmaceae</taxon>
        <taxon>Triparma</taxon>
    </lineage>
</organism>
<dbReference type="InterPro" id="IPR014710">
    <property type="entry name" value="RmlC-like_jellyroll"/>
</dbReference>
<reference evidence="4" key="1">
    <citation type="journal article" date="2023" name="Commun. Biol.">
        <title>Genome analysis of Parmales, the sister group of diatoms, reveals the evolutionary specialization of diatoms from phago-mixotrophs to photoautotrophs.</title>
        <authorList>
            <person name="Ban H."/>
            <person name="Sato S."/>
            <person name="Yoshikawa S."/>
            <person name="Yamada K."/>
            <person name="Nakamura Y."/>
            <person name="Ichinomiya M."/>
            <person name="Sato N."/>
            <person name="Blanc-Mathieu R."/>
            <person name="Endo H."/>
            <person name="Kuwata A."/>
            <person name="Ogata H."/>
        </authorList>
    </citation>
    <scope>NUCLEOTIDE SEQUENCE [LARGE SCALE GENOMIC DNA]</scope>
    <source>
        <strain evidence="4">NIES 3700</strain>
    </source>
</reference>
<feature type="region of interest" description="Disordered" evidence="1">
    <location>
        <begin position="366"/>
        <end position="388"/>
    </location>
</feature>
<gene>
    <name evidence="3" type="ORF">TrLO_g12041</name>
</gene>
<dbReference type="Gene3D" id="2.60.120.10">
    <property type="entry name" value="Jelly Rolls"/>
    <property type="match status" value="2"/>
</dbReference>
<keyword evidence="4" id="KW-1185">Reference proteome</keyword>
<dbReference type="OrthoDB" id="206730at2759"/>
<protein>
    <recommendedName>
        <fullName evidence="2">Cyclic nucleotide-binding domain-containing protein</fullName>
    </recommendedName>
</protein>
<dbReference type="AlphaFoldDB" id="A0A9W7APD1"/>
<dbReference type="InterPro" id="IPR018490">
    <property type="entry name" value="cNMP-bd_dom_sf"/>
</dbReference>